<keyword evidence="1" id="KW-0732">Signal</keyword>
<evidence type="ECO:0008006" key="4">
    <source>
        <dbReference type="Google" id="ProtNLM"/>
    </source>
</evidence>
<gene>
    <name evidence="2" type="ORF">IQ217_13750</name>
</gene>
<sequence length="84" mass="8908">MKNIPAMIGGSLIVGSFALFGGAMPTMAQEVECEAYEEDGMGVAVCVDDEGNTAVSVTDEEGNQVTIVEDEEGNEYTEIIEVEQ</sequence>
<accession>A0ABR9VVE2</accession>
<keyword evidence="3" id="KW-1185">Reference proteome</keyword>
<feature type="signal peptide" evidence="1">
    <location>
        <begin position="1"/>
        <end position="28"/>
    </location>
</feature>
<evidence type="ECO:0000313" key="3">
    <source>
        <dbReference type="Proteomes" id="UP000658720"/>
    </source>
</evidence>
<organism evidence="2 3">
    <name type="scientific">Synechocystis salina LEGE 00031</name>
    <dbReference type="NCBI Taxonomy" id="1828736"/>
    <lineage>
        <taxon>Bacteria</taxon>
        <taxon>Bacillati</taxon>
        <taxon>Cyanobacteriota</taxon>
        <taxon>Cyanophyceae</taxon>
        <taxon>Synechococcales</taxon>
        <taxon>Merismopediaceae</taxon>
        <taxon>Synechocystis</taxon>
    </lineage>
</organism>
<dbReference type="Proteomes" id="UP000658720">
    <property type="component" value="Unassembled WGS sequence"/>
</dbReference>
<evidence type="ECO:0000313" key="2">
    <source>
        <dbReference type="EMBL" id="MBE9254883.1"/>
    </source>
</evidence>
<name>A0ABR9VVE2_9SYNC</name>
<proteinExistence type="predicted"/>
<comment type="caution">
    <text evidence="2">The sequence shown here is derived from an EMBL/GenBank/DDBJ whole genome shotgun (WGS) entry which is preliminary data.</text>
</comment>
<feature type="chain" id="PRO_5045833700" description="Secreted protein" evidence="1">
    <location>
        <begin position="29"/>
        <end position="84"/>
    </location>
</feature>
<dbReference type="RefSeq" id="WP_190596857.1">
    <property type="nucleotide sequence ID" value="NZ_JADEVV010000042.1"/>
</dbReference>
<reference evidence="2 3" key="1">
    <citation type="submission" date="2020-10" db="EMBL/GenBank/DDBJ databases">
        <authorList>
            <person name="Castelo-Branco R."/>
            <person name="Eusebio N."/>
            <person name="Adriana R."/>
            <person name="Vieira A."/>
            <person name="Brugerolle De Fraissinette N."/>
            <person name="Rezende De Castro R."/>
            <person name="Schneider M.P."/>
            <person name="Vasconcelos V."/>
            <person name="Leao P.N."/>
        </authorList>
    </citation>
    <scope>NUCLEOTIDE SEQUENCE [LARGE SCALE GENOMIC DNA]</scope>
    <source>
        <strain evidence="2 3">LEGE 00031</strain>
    </source>
</reference>
<protein>
    <recommendedName>
        <fullName evidence="4">Secreted protein</fullName>
    </recommendedName>
</protein>
<evidence type="ECO:0000256" key="1">
    <source>
        <dbReference type="SAM" id="SignalP"/>
    </source>
</evidence>
<dbReference type="EMBL" id="JADEVV010000042">
    <property type="protein sequence ID" value="MBE9254883.1"/>
    <property type="molecule type" value="Genomic_DNA"/>
</dbReference>